<proteinExistence type="predicted"/>
<evidence type="ECO:0000313" key="2">
    <source>
        <dbReference type="Proteomes" id="UP001054837"/>
    </source>
</evidence>
<dbReference type="Proteomes" id="UP001054837">
    <property type="component" value="Unassembled WGS sequence"/>
</dbReference>
<gene>
    <name evidence="1" type="ORF">CDAR_169001</name>
</gene>
<evidence type="ECO:0000313" key="1">
    <source>
        <dbReference type="EMBL" id="GIY84574.1"/>
    </source>
</evidence>
<organism evidence="1 2">
    <name type="scientific">Caerostris darwini</name>
    <dbReference type="NCBI Taxonomy" id="1538125"/>
    <lineage>
        <taxon>Eukaryota</taxon>
        <taxon>Metazoa</taxon>
        <taxon>Ecdysozoa</taxon>
        <taxon>Arthropoda</taxon>
        <taxon>Chelicerata</taxon>
        <taxon>Arachnida</taxon>
        <taxon>Araneae</taxon>
        <taxon>Araneomorphae</taxon>
        <taxon>Entelegynae</taxon>
        <taxon>Araneoidea</taxon>
        <taxon>Araneidae</taxon>
        <taxon>Caerostris</taxon>
    </lineage>
</organism>
<protein>
    <submittedName>
        <fullName evidence="1">Uncharacterized protein</fullName>
    </submittedName>
</protein>
<name>A0AAV4WSD8_9ARAC</name>
<accession>A0AAV4WSD8</accession>
<dbReference type="AlphaFoldDB" id="A0AAV4WSD8"/>
<reference evidence="1 2" key="1">
    <citation type="submission" date="2021-06" db="EMBL/GenBank/DDBJ databases">
        <title>Caerostris darwini draft genome.</title>
        <authorList>
            <person name="Kono N."/>
            <person name="Arakawa K."/>
        </authorList>
    </citation>
    <scope>NUCLEOTIDE SEQUENCE [LARGE SCALE GENOMIC DNA]</scope>
</reference>
<keyword evidence="2" id="KW-1185">Reference proteome</keyword>
<sequence length="96" mass="10724">MEKKKKAREEKQEEGKIWKAKYLISGLRCVLGLEKRKNPSANRVPRSDSQASVITDIIMHKGSVRCNGCRSNDLADLHPHLHQGFNSTGKAIANAQ</sequence>
<comment type="caution">
    <text evidence="1">The sequence shown here is derived from an EMBL/GenBank/DDBJ whole genome shotgun (WGS) entry which is preliminary data.</text>
</comment>
<dbReference type="EMBL" id="BPLQ01014939">
    <property type="protein sequence ID" value="GIY84574.1"/>
    <property type="molecule type" value="Genomic_DNA"/>
</dbReference>